<dbReference type="Proteomes" id="UP000031668">
    <property type="component" value="Unassembled WGS sequence"/>
</dbReference>
<gene>
    <name evidence="1" type="ORF">RF11_08845</name>
</gene>
<name>A0A0C2M3Y4_THEKT</name>
<protein>
    <submittedName>
        <fullName evidence="1">Uncharacterized protein</fullName>
    </submittedName>
</protein>
<evidence type="ECO:0000313" key="1">
    <source>
        <dbReference type="EMBL" id="KII61745.1"/>
    </source>
</evidence>
<comment type="caution">
    <text evidence="1">The sequence shown here is derived from an EMBL/GenBank/DDBJ whole genome shotgun (WGS) entry which is preliminary data.</text>
</comment>
<dbReference type="EMBL" id="JWZT01005265">
    <property type="protein sequence ID" value="KII61745.1"/>
    <property type="molecule type" value="Genomic_DNA"/>
</dbReference>
<dbReference type="AlphaFoldDB" id="A0A0C2M3Y4"/>
<sequence>MTFAVIRLIINSSEVILCGKMNPEKFEAFLKNCLQFLGLKKLRIYYGQHPFSSISAKYPEDYQFEMKYLTKYSSFLIACEEVSLQIKHGIRRTRQLQGAGDLLERMRV</sequence>
<evidence type="ECO:0000313" key="2">
    <source>
        <dbReference type="Proteomes" id="UP000031668"/>
    </source>
</evidence>
<keyword evidence="2" id="KW-1185">Reference proteome</keyword>
<proteinExistence type="predicted"/>
<organism evidence="1 2">
    <name type="scientific">Thelohanellus kitauei</name>
    <name type="common">Myxosporean</name>
    <dbReference type="NCBI Taxonomy" id="669202"/>
    <lineage>
        <taxon>Eukaryota</taxon>
        <taxon>Metazoa</taxon>
        <taxon>Cnidaria</taxon>
        <taxon>Myxozoa</taxon>
        <taxon>Myxosporea</taxon>
        <taxon>Bivalvulida</taxon>
        <taxon>Platysporina</taxon>
        <taxon>Myxobolidae</taxon>
        <taxon>Thelohanellus</taxon>
    </lineage>
</organism>
<accession>A0A0C2M3Y4</accession>
<reference evidence="1 2" key="1">
    <citation type="journal article" date="2014" name="Genome Biol. Evol.">
        <title>The genome of the myxosporean Thelohanellus kitauei shows adaptations to nutrient acquisition within its fish host.</title>
        <authorList>
            <person name="Yang Y."/>
            <person name="Xiong J."/>
            <person name="Zhou Z."/>
            <person name="Huo F."/>
            <person name="Miao W."/>
            <person name="Ran C."/>
            <person name="Liu Y."/>
            <person name="Zhang J."/>
            <person name="Feng J."/>
            <person name="Wang M."/>
            <person name="Wang M."/>
            <person name="Wang L."/>
            <person name="Yao B."/>
        </authorList>
    </citation>
    <scope>NUCLEOTIDE SEQUENCE [LARGE SCALE GENOMIC DNA]</scope>
    <source>
        <strain evidence="1">Wuqing</strain>
    </source>
</reference>